<dbReference type="PANTHER" id="PTHR45625:SF1">
    <property type="entry name" value="RING-TYPE E3 UBIQUITIN-PROTEIN LIGASE PPIL2"/>
    <property type="match status" value="1"/>
</dbReference>
<dbReference type="GO" id="GO:0003755">
    <property type="term" value="F:peptidyl-prolyl cis-trans isomerase activity"/>
    <property type="evidence" value="ECO:0007669"/>
    <property type="project" value="UniProtKB-UniRule"/>
</dbReference>
<comment type="function">
    <text evidence="1">PPIases accelerate the folding of proteins. It catalyzes the cis-trans isomerization of proline imidic peptide bonds in oligopeptides.</text>
</comment>
<keyword evidence="1" id="KW-0697">Rotamase</keyword>
<dbReference type="PANTHER" id="PTHR45625">
    <property type="entry name" value="PEPTIDYL-PROLYL CIS-TRANS ISOMERASE-RELATED"/>
    <property type="match status" value="1"/>
</dbReference>
<dbReference type="RefSeq" id="XP_005718198.1">
    <property type="nucleotide sequence ID" value="XM_005718141.1"/>
</dbReference>
<dbReference type="PRINTS" id="PR00153">
    <property type="entry name" value="CSAPPISMRASE"/>
</dbReference>
<proteinExistence type="inferred from homology"/>
<dbReference type="KEGG" id="ccp:CHC_T00009552001"/>
<protein>
    <recommendedName>
        <fullName evidence="1">Peptidyl-prolyl cis-trans isomerase</fullName>
        <shortName evidence="1">PPIase</shortName>
        <ecNumber evidence="1">5.2.1.8</ecNumber>
    </recommendedName>
</protein>
<evidence type="ECO:0000313" key="4">
    <source>
        <dbReference type="Proteomes" id="UP000012073"/>
    </source>
</evidence>
<comment type="catalytic activity">
    <reaction evidence="1">
        <text>[protein]-peptidylproline (omega=180) = [protein]-peptidylproline (omega=0)</text>
        <dbReference type="Rhea" id="RHEA:16237"/>
        <dbReference type="Rhea" id="RHEA-COMP:10747"/>
        <dbReference type="Rhea" id="RHEA-COMP:10748"/>
        <dbReference type="ChEBI" id="CHEBI:83833"/>
        <dbReference type="ChEBI" id="CHEBI:83834"/>
        <dbReference type="EC" id="5.2.1.8"/>
    </reaction>
</comment>
<dbReference type="EC" id="5.2.1.8" evidence="1"/>
<dbReference type="GO" id="GO:0071013">
    <property type="term" value="C:catalytic step 2 spliceosome"/>
    <property type="evidence" value="ECO:0007669"/>
    <property type="project" value="TreeGrafter"/>
</dbReference>
<keyword evidence="1 3" id="KW-0413">Isomerase</keyword>
<dbReference type="InterPro" id="IPR002130">
    <property type="entry name" value="Cyclophilin-type_PPIase_dom"/>
</dbReference>
<organism evidence="3 4">
    <name type="scientific">Chondrus crispus</name>
    <name type="common">Carrageen Irish moss</name>
    <name type="synonym">Polymorpha crispa</name>
    <dbReference type="NCBI Taxonomy" id="2769"/>
    <lineage>
        <taxon>Eukaryota</taxon>
        <taxon>Rhodophyta</taxon>
        <taxon>Florideophyceae</taxon>
        <taxon>Rhodymeniophycidae</taxon>
        <taxon>Gigartinales</taxon>
        <taxon>Gigartinaceae</taxon>
        <taxon>Chondrus</taxon>
    </lineage>
</organism>
<dbReference type="STRING" id="2769.R7QKK6"/>
<dbReference type="EMBL" id="HG001916">
    <property type="protein sequence ID" value="CDF38313.1"/>
    <property type="molecule type" value="Genomic_DNA"/>
</dbReference>
<dbReference type="PROSITE" id="PS50072">
    <property type="entry name" value="CSA_PPIASE_2"/>
    <property type="match status" value="1"/>
</dbReference>
<keyword evidence="4" id="KW-1185">Reference proteome</keyword>
<dbReference type="GO" id="GO:0000209">
    <property type="term" value="P:protein polyubiquitination"/>
    <property type="evidence" value="ECO:0007669"/>
    <property type="project" value="TreeGrafter"/>
</dbReference>
<gene>
    <name evidence="3" type="ORF">CHC_T00009552001</name>
</gene>
<comment type="similarity">
    <text evidence="1">Belongs to the cyclophilin-type PPIase family.</text>
</comment>
<dbReference type="InterPro" id="IPR029000">
    <property type="entry name" value="Cyclophilin-like_dom_sf"/>
</dbReference>
<evidence type="ECO:0000256" key="1">
    <source>
        <dbReference type="RuleBase" id="RU363019"/>
    </source>
</evidence>
<dbReference type="Gene3D" id="2.40.100.10">
    <property type="entry name" value="Cyclophilin-like"/>
    <property type="match status" value="1"/>
</dbReference>
<dbReference type="OrthoDB" id="1581at2759"/>
<dbReference type="GO" id="GO:0061630">
    <property type="term" value="F:ubiquitin protein ligase activity"/>
    <property type="evidence" value="ECO:0007669"/>
    <property type="project" value="TreeGrafter"/>
</dbReference>
<dbReference type="InterPro" id="IPR044666">
    <property type="entry name" value="Cyclophilin_A-like"/>
</dbReference>
<feature type="domain" description="PPIase cyclophilin-type" evidence="2">
    <location>
        <begin position="44"/>
        <end position="192"/>
    </location>
</feature>
<evidence type="ECO:0000313" key="3">
    <source>
        <dbReference type="EMBL" id="CDF38313.1"/>
    </source>
</evidence>
<dbReference type="Gramene" id="CDF38313">
    <property type="protein sequence ID" value="CDF38313"/>
    <property type="gene ID" value="CHC_T00009552001"/>
</dbReference>
<name>R7QKK6_CHOCR</name>
<evidence type="ECO:0000259" key="2">
    <source>
        <dbReference type="PROSITE" id="PS50072"/>
    </source>
</evidence>
<dbReference type="SUPFAM" id="SSF50891">
    <property type="entry name" value="Cyclophilin-like"/>
    <property type="match status" value="1"/>
</dbReference>
<dbReference type="AlphaFoldDB" id="R7QKK6"/>
<accession>R7QKK6</accession>
<dbReference type="Proteomes" id="UP000012073">
    <property type="component" value="Unassembled WGS sequence"/>
</dbReference>
<sequence>MGQGGGMGVSERRRRRWTVADERKLAYKRIRKGRKGKGYVRVVTNIGHLNIELHCDKTPQTCDNFLQLAERKYYDGLAWHTVIAGYMAQTGDPSGKGGAEVSAWGGYVKDEIRTSLRHDAAGVVSMANAGRDTNRSQWFVTFAAARQLDGTHTVFGKVVGGLFVLQKMESEGETGNPLTVERIEVLVNPIRQAREKLERERREAGAE</sequence>
<reference evidence="4" key="1">
    <citation type="journal article" date="2013" name="Proc. Natl. Acad. Sci. U.S.A.">
        <title>Genome structure and metabolic features in the red seaweed Chondrus crispus shed light on evolution of the Archaeplastida.</title>
        <authorList>
            <person name="Collen J."/>
            <person name="Porcel B."/>
            <person name="Carre W."/>
            <person name="Ball S.G."/>
            <person name="Chaparro C."/>
            <person name="Tonon T."/>
            <person name="Barbeyron T."/>
            <person name="Michel G."/>
            <person name="Noel B."/>
            <person name="Valentin K."/>
            <person name="Elias M."/>
            <person name="Artiguenave F."/>
            <person name="Arun A."/>
            <person name="Aury J.M."/>
            <person name="Barbosa-Neto J.F."/>
            <person name="Bothwell J.H."/>
            <person name="Bouget F.Y."/>
            <person name="Brillet L."/>
            <person name="Cabello-Hurtado F."/>
            <person name="Capella-Gutierrez S."/>
            <person name="Charrier B."/>
            <person name="Cladiere L."/>
            <person name="Cock J.M."/>
            <person name="Coelho S.M."/>
            <person name="Colleoni C."/>
            <person name="Czjzek M."/>
            <person name="Da Silva C."/>
            <person name="Delage L."/>
            <person name="Denoeud F."/>
            <person name="Deschamps P."/>
            <person name="Dittami S.M."/>
            <person name="Gabaldon T."/>
            <person name="Gachon C.M."/>
            <person name="Groisillier A."/>
            <person name="Herve C."/>
            <person name="Jabbari K."/>
            <person name="Katinka M."/>
            <person name="Kloareg B."/>
            <person name="Kowalczyk N."/>
            <person name="Labadie K."/>
            <person name="Leblanc C."/>
            <person name="Lopez P.J."/>
            <person name="McLachlan D.H."/>
            <person name="Meslet-Cladiere L."/>
            <person name="Moustafa A."/>
            <person name="Nehr Z."/>
            <person name="Nyvall Collen P."/>
            <person name="Panaud O."/>
            <person name="Partensky F."/>
            <person name="Poulain J."/>
            <person name="Rensing S.A."/>
            <person name="Rousvoal S."/>
            <person name="Samson G."/>
            <person name="Symeonidi A."/>
            <person name="Weissenbach J."/>
            <person name="Zambounis A."/>
            <person name="Wincker P."/>
            <person name="Boyen C."/>
        </authorList>
    </citation>
    <scope>NUCLEOTIDE SEQUENCE [LARGE SCALE GENOMIC DNA]</scope>
    <source>
        <strain evidence="4">cv. Stackhouse</strain>
    </source>
</reference>
<dbReference type="GeneID" id="17325929"/>
<dbReference type="Pfam" id="PF00160">
    <property type="entry name" value="Pro_isomerase"/>
    <property type="match status" value="1"/>
</dbReference>